<keyword evidence="1" id="KW-0812">Transmembrane</keyword>
<feature type="transmembrane region" description="Helical" evidence="1">
    <location>
        <begin position="164"/>
        <end position="183"/>
    </location>
</feature>
<feature type="transmembrane region" description="Helical" evidence="1">
    <location>
        <begin position="213"/>
        <end position="233"/>
    </location>
</feature>
<dbReference type="RefSeq" id="WP_211548917.1">
    <property type="nucleotide sequence ID" value="NZ_JAGTUF010000010.1"/>
</dbReference>
<keyword evidence="3" id="KW-1185">Reference proteome</keyword>
<evidence type="ECO:0000313" key="3">
    <source>
        <dbReference type="Proteomes" id="UP000680714"/>
    </source>
</evidence>
<reference evidence="2 3" key="1">
    <citation type="submission" date="2021-04" db="EMBL/GenBank/DDBJ databases">
        <title>Magnetospirillum sulfuroxidans sp. nov., a facultative chemolithoautotrophic sulfur-oxidizing alphaproteobacterium isolated from freshwater sediment and proposals for Paramagetospirillum gen. nov., and Magnetospirillaceae fam. nov.</title>
        <authorList>
            <person name="Koziaeva V."/>
            <person name="Geelhoed J.S."/>
            <person name="Sorokin D.Y."/>
            <person name="Grouzdev D.S."/>
        </authorList>
    </citation>
    <scope>NUCLEOTIDE SEQUENCE [LARGE SCALE GENOMIC DNA]</scope>
    <source>
        <strain evidence="2 3">J10</strain>
    </source>
</reference>
<name>A0ABS5IDP2_9PROT</name>
<evidence type="ECO:0000313" key="2">
    <source>
        <dbReference type="EMBL" id="MBR9972297.1"/>
    </source>
</evidence>
<comment type="caution">
    <text evidence="2">The sequence shown here is derived from an EMBL/GenBank/DDBJ whole genome shotgun (WGS) entry which is preliminary data.</text>
</comment>
<organism evidence="2 3">
    <name type="scientific">Magnetospirillum sulfuroxidans</name>
    <dbReference type="NCBI Taxonomy" id="611300"/>
    <lineage>
        <taxon>Bacteria</taxon>
        <taxon>Pseudomonadati</taxon>
        <taxon>Pseudomonadota</taxon>
        <taxon>Alphaproteobacteria</taxon>
        <taxon>Rhodospirillales</taxon>
        <taxon>Rhodospirillaceae</taxon>
        <taxon>Magnetospirillum</taxon>
    </lineage>
</organism>
<dbReference type="EMBL" id="JAGTUF010000010">
    <property type="protein sequence ID" value="MBR9972297.1"/>
    <property type="molecule type" value="Genomic_DNA"/>
</dbReference>
<gene>
    <name evidence="2" type="ORF">KEC16_11295</name>
</gene>
<feature type="transmembrane region" description="Helical" evidence="1">
    <location>
        <begin position="353"/>
        <end position="370"/>
    </location>
</feature>
<dbReference type="Proteomes" id="UP000680714">
    <property type="component" value="Unassembled WGS sequence"/>
</dbReference>
<keyword evidence="1" id="KW-1133">Transmembrane helix</keyword>
<feature type="transmembrane region" description="Helical" evidence="1">
    <location>
        <begin position="105"/>
        <end position="127"/>
    </location>
</feature>
<feature type="transmembrane region" description="Helical" evidence="1">
    <location>
        <begin position="139"/>
        <end position="158"/>
    </location>
</feature>
<feature type="transmembrane region" description="Helical" evidence="1">
    <location>
        <begin position="390"/>
        <end position="415"/>
    </location>
</feature>
<accession>A0ABS5IDP2</accession>
<keyword evidence="1" id="KW-0472">Membrane</keyword>
<protein>
    <submittedName>
        <fullName evidence="2">Uncharacterized protein</fullName>
    </submittedName>
</protein>
<feature type="transmembrane region" description="Helical" evidence="1">
    <location>
        <begin position="457"/>
        <end position="475"/>
    </location>
</feature>
<evidence type="ECO:0000256" key="1">
    <source>
        <dbReference type="SAM" id="Phobius"/>
    </source>
</evidence>
<feature type="transmembrane region" description="Helical" evidence="1">
    <location>
        <begin position="294"/>
        <end position="311"/>
    </location>
</feature>
<feature type="transmembrane region" description="Helical" evidence="1">
    <location>
        <begin position="188"/>
        <end position="207"/>
    </location>
</feature>
<proteinExistence type="predicted"/>
<sequence length="494" mass="54935">MTEIAASPIQHAPRRKWVWWSRSENAEGCISLFALAEIPFATLLFGWLAQHNPWPWTSLIGLMAAPILLLRSETSVEMGVEMLWDYWERFEQEKSVLSLGKRGPLLGGALAAALLGAAIVLGFDAILPYQTAWEFGSAYIAVLGWTVLIIGISISFAISPNFETVLLGGVAALSVGSVVFGGLTGSVLMSLGLIVAVPLLILMAFLLNAKKNFSTLLLLAPSIILGVFGRAVVIRLRSSLTHLHAGLAALPDNWRTTVVVMDPIHLPELLPRAGDVLMTFSLVHFRDWPCKGEWSFKFLLAAIIYLSALVYRWNIKASWWLWGPVALMLRPAIWERDEDMRVETAEWAHAPSWYGFGFFLLIVLAGLGFLNLPEAIFGAHKDLILLLKSLAPPAVSVRSGLIVACMATTIAFFMAARRLREPYDSVLKEIDGLNKASAGSLVQFRSRARTLRHCRQMLTALMIFTIWSFALKFALERWPEQTGQAVWEWIRPWL</sequence>